<dbReference type="SMART" id="SM00355">
    <property type="entry name" value="ZnF_C2H2"/>
    <property type="match status" value="14"/>
</dbReference>
<organism evidence="10">
    <name type="scientific">Anopheles darlingi</name>
    <name type="common">Mosquito</name>
    <dbReference type="NCBI Taxonomy" id="43151"/>
    <lineage>
        <taxon>Eukaryota</taxon>
        <taxon>Metazoa</taxon>
        <taxon>Ecdysozoa</taxon>
        <taxon>Arthropoda</taxon>
        <taxon>Hexapoda</taxon>
        <taxon>Insecta</taxon>
        <taxon>Pterygota</taxon>
        <taxon>Neoptera</taxon>
        <taxon>Endopterygota</taxon>
        <taxon>Diptera</taxon>
        <taxon>Nematocera</taxon>
        <taxon>Culicoidea</taxon>
        <taxon>Culicidae</taxon>
        <taxon>Anophelinae</taxon>
        <taxon>Anopheles</taxon>
    </lineage>
</organism>
<evidence type="ECO:0000256" key="8">
    <source>
        <dbReference type="SAM" id="MobiDB-lite"/>
    </source>
</evidence>
<dbReference type="PANTHER" id="PTHR24394:SF29">
    <property type="entry name" value="MYONEURIN"/>
    <property type="match status" value="1"/>
</dbReference>
<dbReference type="PROSITE" id="PS00028">
    <property type="entry name" value="ZINC_FINGER_C2H2_1"/>
    <property type="match status" value="6"/>
</dbReference>
<dbReference type="InterPro" id="IPR036236">
    <property type="entry name" value="Znf_C2H2_sf"/>
</dbReference>
<evidence type="ECO:0000256" key="4">
    <source>
        <dbReference type="ARBA" id="ARBA00022771"/>
    </source>
</evidence>
<dbReference type="PROSITE" id="PS50157">
    <property type="entry name" value="ZINC_FINGER_C2H2_2"/>
    <property type="match status" value="5"/>
</dbReference>
<keyword evidence="12" id="KW-1185">Reference proteome</keyword>
<dbReference type="VEuPathDB" id="VectorBase:ADAR2_010833"/>
<dbReference type="EnsemblMetazoa" id="ADAC007462-RA">
    <property type="protein sequence ID" value="ADAC007462-PA"/>
    <property type="gene ID" value="ADAC007462"/>
</dbReference>
<keyword evidence="3" id="KW-0677">Repeat</keyword>
<evidence type="ECO:0000259" key="9">
    <source>
        <dbReference type="PROSITE" id="PS50157"/>
    </source>
</evidence>
<feature type="domain" description="C2H2-type" evidence="9">
    <location>
        <begin position="498"/>
        <end position="526"/>
    </location>
</feature>
<dbReference type="eggNOG" id="KOG1721">
    <property type="taxonomic scope" value="Eukaryota"/>
</dbReference>
<dbReference type="GO" id="GO:0005634">
    <property type="term" value="C:nucleus"/>
    <property type="evidence" value="ECO:0007669"/>
    <property type="project" value="UniProtKB-SubCell"/>
</dbReference>
<evidence type="ECO:0000313" key="10">
    <source>
        <dbReference type="EMBL" id="ETN60902.1"/>
    </source>
</evidence>
<protein>
    <recommendedName>
        <fullName evidence="9">C2H2-type domain-containing protein</fullName>
    </recommendedName>
</protein>
<dbReference type="FunFam" id="3.30.160.60:FF:000100">
    <property type="entry name" value="Zinc finger 45-like"/>
    <property type="match status" value="1"/>
</dbReference>
<keyword evidence="2" id="KW-0479">Metal-binding</keyword>
<dbReference type="VEuPathDB" id="VectorBase:ADAC007462"/>
<evidence type="ECO:0000313" key="11">
    <source>
        <dbReference type="EnsemblMetazoa" id="ADAC007462-PA"/>
    </source>
</evidence>
<keyword evidence="4 7" id="KW-0863">Zinc-finger</keyword>
<feature type="region of interest" description="Disordered" evidence="8">
    <location>
        <begin position="662"/>
        <end position="683"/>
    </location>
</feature>
<reference evidence="10" key="3">
    <citation type="journal article" date="2013" name="Nucleic Acids Res.">
        <title>The genome of Anopheles darlingi, the main neotropical malaria vector.</title>
        <authorList>
            <person name="Marinotti O."/>
            <person name="Cerqueira G.C."/>
            <person name="de Almeida L.G."/>
            <person name="Ferro M.I."/>
            <person name="Loreto E.L."/>
            <person name="Zaha A."/>
            <person name="Teixeira S.M."/>
            <person name="Wespiser A.R."/>
            <person name="Almeida E Silva A."/>
            <person name="Schlindwein A.D."/>
            <person name="Pacheco A.C."/>
            <person name="Silva A.L."/>
            <person name="Graveley B.R."/>
            <person name="Walenz B.P."/>
            <person name="Lima Bde A."/>
            <person name="Ribeiro C.A."/>
            <person name="Nunes-Silva C.G."/>
            <person name="de Carvalho C.R."/>
            <person name="Soares C.M."/>
            <person name="de Menezes C.B."/>
            <person name="Matiolli C."/>
            <person name="Caffrey D."/>
            <person name="Araujo D.A."/>
            <person name="de Oliveira D.M."/>
            <person name="Golenbock D."/>
            <person name="Grisard E.C."/>
            <person name="Fantinatti-Garboggini F."/>
            <person name="de Carvalho F.M."/>
            <person name="Barcellos F.G."/>
            <person name="Prosdocimi F."/>
            <person name="May G."/>
            <person name="Azevedo Junior G.M."/>
            <person name="Guimaraes G.M."/>
            <person name="Goldman G.H."/>
            <person name="Padilha I.Q."/>
            <person name="Batista Jda S."/>
            <person name="Ferro J.A."/>
            <person name="Ribeiro J.M."/>
            <person name="Fietto J.L."/>
            <person name="Dabbas K.M."/>
            <person name="Cerdeira L."/>
            <person name="Agnez-Lima L.F."/>
            <person name="Brocchi M."/>
            <person name="de Carvalho M.O."/>
            <person name="Teixeira Mde M."/>
            <person name="Diniz Maia Mde M."/>
            <person name="Goldman M.H."/>
            <person name="Cruz Schneider M.P."/>
            <person name="Felipe M.S."/>
            <person name="Hungria M."/>
            <person name="Nicolas M.F."/>
            <person name="Pereira M."/>
            <person name="Montes M.A."/>
            <person name="Cantao M.E."/>
            <person name="Vincentz M."/>
            <person name="Rafael M.S."/>
            <person name="Silverman N."/>
            <person name="Stoco P.H."/>
            <person name="Souza R.C."/>
            <person name="Vicentini R."/>
            <person name="Gazzinelli R.T."/>
            <person name="Neves Rde O."/>
            <person name="Silva R."/>
            <person name="Astolfi-Filho S."/>
            <person name="Maciel T.E."/>
            <person name="Urmenyi T.P."/>
            <person name="Tadei W.P."/>
            <person name="Camargo E.P."/>
            <person name="de Vasconcelos A.T."/>
        </authorList>
    </citation>
    <scope>NUCLEOTIDE SEQUENCE</scope>
</reference>
<evidence type="ECO:0000313" key="12">
    <source>
        <dbReference type="Proteomes" id="UP000000673"/>
    </source>
</evidence>
<keyword evidence="5" id="KW-0862">Zinc</keyword>
<dbReference type="EMBL" id="ADMH02001847">
    <property type="protein sequence ID" value="ETN60902.1"/>
    <property type="molecule type" value="Genomic_DNA"/>
</dbReference>
<keyword evidence="6" id="KW-0539">Nucleus</keyword>
<feature type="domain" description="C2H2-type" evidence="9">
    <location>
        <begin position="528"/>
        <end position="555"/>
    </location>
</feature>
<gene>
    <name evidence="10" type="ORF">AND_007462</name>
</gene>
<feature type="domain" description="C2H2-type" evidence="9">
    <location>
        <begin position="556"/>
        <end position="584"/>
    </location>
</feature>
<feature type="domain" description="C2H2-type" evidence="9">
    <location>
        <begin position="585"/>
        <end position="612"/>
    </location>
</feature>
<reference evidence="11" key="4">
    <citation type="submission" date="2015-06" db="UniProtKB">
        <authorList>
            <consortium name="EnsemblMetazoa"/>
        </authorList>
    </citation>
    <scope>IDENTIFICATION</scope>
</reference>
<dbReference type="AlphaFoldDB" id="W5J8Y6"/>
<reference evidence="10" key="2">
    <citation type="submission" date="2010-05" db="EMBL/GenBank/DDBJ databases">
        <authorList>
            <person name="Almeida L.G."/>
            <person name="Nicolas M.F."/>
            <person name="Souza R.C."/>
            <person name="Vasconcelos A.T.R."/>
        </authorList>
    </citation>
    <scope>NUCLEOTIDE SEQUENCE</scope>
</reference>
<feature type="domain" description="C2H2-type" evidence="9">
    <location>
        <begin position="613"/>
        <end position="642"/>
    </location>
</feature>
<reference evidence="10 12" key="1">
    <citation type="journal article" date="2010" name="BMC Genomics">
        <title>Combination of measures distinguishes pre-miRNAs from other stem-loops in the genome of the newly sequenced Anopheles darlingi.</title>
        <authorList>
            <person name="Mendes N.D."/>
            <person name="Freitas A.T."/>
            <person name="Vasconcelos A.T."/>
            <person name="Sagot M.F."/>
        </authorList>
    </citation>
    <scope>NUCLEOTIDE SEQUENCE</scope>
</reference>
<dbReference type="Gene3D" id="3.30.160.60">
    <property type="entry name" value="Classic Zinc Finger"/>
    <property type="match status" value="7"/>
</dbReference>
<dbReference type="PANTHER" id="PTHR24394">
    <property type="entry name" value="ZINC FINGER PROTEIN"/>
    <property type="match status" value="1"/>
</dbReference>
<evidence type="ECO:0000256" key="6">
    <source>
        <dbReference type="ARBA" id="ARBA00023242"/>
    </source>
</evidence>
<dbReference type="OMA" id="CESEFED"/>
<dbReference type="GO" id="GO:0008270">
    <property type="term" value="F:zinc ion binding"/>
    <property type="evidence" value="ECO:0007669"/>
    <property type="project" value="UniProtKB-KW"/>
</dbReference>
<dbReference type="Pfam" id="PF00096">
    <property type="entry name" value="zf-C2H2"/>
    <property type="match status" value="2"/>
</dbReference>
<evidence type="ECO:0000256" key="2">
    <source>
        <dbReference type="ARBA" id="ARBA00022723"/>
    </source>
</evidence>
<evidence type="ECO:0000256" key="5">
    <source>
        <dbReference type="ARBA" id="ARBA00022833"/>
    </source>
</evidence>
<dbReference type="SUPFAM" id="SSF57667">
    <property type="entry name" value="beta-beta-alpha zinc fingers"/>
    <property type="match status" value="4"/>
</dbReference>
<evidence type="ECO:0000256" key="7">
    <source>
        <dbReference type="PROSITE-ProRule" id="PRU00042"/>
    </source>
</evidence>
<dbReference type="GO" id="GO:0000981">
    <property type="term" value="F:DNA-binding transcription factor activity, RNA polymerase II-specific"/>
    <property type="evidence" value="ECO:0007669"/>
    <property type="project" value="TreeGrafter"/>
</dbReference>
<evidence type="ECO:0000256" key="1">
    <source>
        <dbReference type="ARBA" id="ARBA00004123"/>
    </source>
</evidence>
<proteinExistence type="predicted"/>
<accession>W5J8Y6</accession>
<dbReference type="Pfam" id="PF12874">
    <property type="entry name" value="zf-met"/>
    <property type="match status" value="1"/>
</dbReference>
<name>W5J8Y6_ANODA</name>
<dbReference type="Proteomes" id="UP000000673">
    <property type="component" value="Unassembled WGS sequence"/>
</dbReference>
<dbReference type="HOGENOM" id="CLU_402918_0_0_1"/>
<dbReference type="STRING" id="43151.W5J8Y6"/>
<evidence type="ECO:0000256" key="3">
    <source>
        <dbReference type="ARBA" id="ARBA00022737"/>
    </source>
</evidence>
<dbReference type="InterPro" id="IPR013087">
    <property type="entry name" value="Znf_C2H2_type"/>
</dbReference>
<comment type="subcellular location">
    <subcellularLocation>
        <location evidence="1">Nucleus</location>
    </subcellularLocation>
</comment>
<sequence>MSVKCLLCTEFIAAKQAISLQDQFGDASVAEALATFVNMEIVIGNYFLCLNVCYKRLVDGVDLQKSIKAVFEQISLQAGPFLLETMSEDVGFDAKQDATKTTMEKSLLDIEILPGKANPPTPSDSGEAFVPPDQSLIMTHMKFNNFDYLELSGRNCCGCEFMSSSLKELALHGQEVHNRQSTEQDNEAIVCTICRRRFNNREQLQSHNNRPPIVREVFVCKSCMNGFGTKESLTNHMTLCPSKYRDESRDKIVTIADYDDDELEMADLNDAQIGRPIQPLDGKFVTCQEEFDDYYIQHTEAKRCCGCGLFFQNDQELMDHATKAHRTAPTVEPGKFQNRWSCNVCQGVFPSQTSLKRHMWANRSIRKIYHCKLCNLPFIRLWHLAQHFYGSKKHQNSKSPAKDGKTEDNKMKAILKRLGASRDKMSTERGCCFLRCSASFGTHKQLLDHVEEQHAVRRRIHGSERTSHDFVCEVCQLGFCKEKNLIAHQNRFSLKKANICTFCGKGFKHPSGLEEHILIEHSDVPPRFECDQCGKIFKKKSLIKLHMVTHQRNREFTCDQCDRQFHFRYQLKQHNRTVHATEFPYECTYCDRKLPDKGRYDVHMRSHTGEKPYGCRFECDRSFTNSTDRRRHEMVAHTGERPHHCPTCKVSYARHRSLQQHFQKNPNHKLAPADQEERKASKE</sequence>